<feature type="transmembrane region" description="Helical" evidence="1">
    <location>
        <begin position="156"/>
        <end position="177"/>
    </location>
</feature>
<dbReference type="EMBL" id="JAJCJQ010000010">
    <property type="protein sequence ID" value="MCB6960964.1"/>
    <property type="molecule type" value="Genomic_DNA"/>
</dbReference>
<name>A0A173VNU1_9FIRM</name>
<dbReference type="PANTHER" id="PTHR45138:SF9">
    <property type="entry name" value="DIGUANYLATE CYCLASE DGCM-RELATED"/>
    <property type="match status" value="1"/>
</dbReference>
<dbReference type="EMBL" id="CYXM01000024">
    <property type="protein sequence ID" value="CUN28901.1"/>
    <property type="molecule type" value="Genomic_DNA"/>
</dbReference>
<organism evidence="3 9">
    <name type="scientific">Agathobacter rectalis</name>
    <dbReference type="NCBI Taxonomy" id="39491"/>
    <lineage>
        <taxon>Bacteria</taxon>
        <taxon>Bacillati</taxon>
        <taxon>Bacillota</taxon>
        <taxon>Clostridia</taxon>
        <taxon>Lachnospirales</taxon>
        <taxon>Lachnospiraceae</taxon>
        <taxon>Agathobacter</taxon>
    </lineage>
</organism>
<dbReference type="RefSeq" id="WP_012742396.1">
    <property type="nucleotide sequence ID" value="NZ_CP092643.1"/>
</dbReference>
<reference evidence="6 12" key="3">
    <citation type="journal article" date="2019" name="Nat. Med.">
        <title>A library of human gut bacterial isolates paired with longitudinal multiomics data enables mechanistic microbiome research.</title>
        <authorList>
            <person name="Poyet M."/>
            <person name="Groussin M."/>
            <person name="Gibbons S.M."/>
            <person name="Avila-Pacheco J."/>
            <person name="Jiang X."/>
            <person name="Kearney S.M."/>
            <person name="Perrotta A.R."/>
            <person name="Berdy B."/>
            <person name="Zhao S."/>
            <person name="Lieberman T.D."/>
            <person name="Swanson P.K."/>
            <person name="Smith M."/>
            <person name="Roesemann S."/>
            <person name="Alexander J.E."/>
            <person name="Rich S.A."/>
            <person name="Livny J."/>
            <person name="Vlamakis H."/>
            <person name="Clish C."/>
            <person name="Bullock K."/>
            <person name="Deik A."/>
            <person name="Scott J."/>
            <person name="Pierce K.A."/>
            <person name="Xavier R.J."/>
            <person name="Alm E.J."/>
        </authorList>
    </citation>
    <scope>NUCLEOTIDE SEQUENCE [LARGE SCALE GENOMIC DNA]</scope>
    <source>
        <strain evidence="6 12">BIOML-A11</strain>
    </source>
</reference>
<dbReference type="EMBL" id="JAQLYE010000026">
    <property type="protein sequence ID" value="MDB8018914.1"/>
    <property type="molecule type" value="Genomic_DNA"/>
</dbReference>
<evidence type="ECO:0000313" key="4">
    <source>
        <dbReference type="EMBL" id="MCB6960964.1"/>
    </source>
</evidence>
<evidence type="ECO:0000313" key="7">
    <source>
        <dbReference type="EMBL" id="RGU20666.1"/>
    </source>
</evidence>
<dbReference type="PROSITE" id="PS50887">
    <property type="entry name" value="GGDEF"/>
    <property type="match status" value="1"/>
</dbReference>
<evidence type="ECO:0000313" key="5">
    <source>
        <dbReference type="EMBL" id="MDB8018914.1"/>
    </source>
</evidence>
<evidence type="ECO:0000256" key="1">
    <source>
        <dbReference type="SAM" id="Phobius"/>
    </source>
</evidence>
<evidence type="ECO:0000313" key="12">
    <source>
        <dbReference type="Proteomes" id="UP000479563"/>
    </source>
</evidence>
<feature type="transmembrane region" description="Helical" evidence="1">
    <location>
        <begin position="20"/>
        <end position="53"/>
    </location>
</feature>
<dbReference type="NCBIfam" id="TIGR00254">
    <property type="entry name" value="GGDEF"/>
    <property type="match status" value="1"/>
</dbReference>
<reference evidence="3 9" key="1">
    <citation type="submission" date="2015-09" db="EMBL/GenBank/DDBJ databases">
        <authorList>
            <consortium name="Pathogen Informatics"/>
        </authorList>
    </citation>
    <scope>NUCLEOTIDE SEQUENCE [LARGE SCALE GENOMIC DNA]</scope>
    <source>
        <strain evidence="3 9">2789STDY5834968</strain>
    </source>
</reference>
<evidence type="ECO:0000313" key="6">
    <source>
        <dbReference type="EMBL" id="MSC60886.1"/>
    </source>
</evidence>
<dbReference type="EC" id="2.7.7.65" evidence="3"/>
<dbReference type="InterPro" id="IPR029787">
    <property type="entry name" value="Nucleotide_cyclase"/>
</dbReference>
<feature type="transmembrane region" description="Helical" evidence="1">
    <location>
        <begin position="117"/>
        <end position="136"/>
    </location>
</feature>
<dbReference type="Proteomes" id="UP001197741">
    <property type="component" value="Unassembled WGS sequence"/>
</dbReference>
<evidence type="ECO:0000313" key="9">
    <source>
        <dbReference type="Proteomes" id="UP000095673"/>
    </source>
</evidence>
<keyword evidence="1" id="KW-0812">Transmembrane</keyword>
<dbReference type="OrthoDB" id="9805474at2"/>
<dbReference type="SMART" id="SM00267">
    <property type="entry name" value="GGDEF"/>
    <property type="match status" value="1"/>
</dbReference>
<keyword evidence="1" id="KW-0472">Membrane</keyword>
<reference evidence="10 11" key="2">
    <citation type="submission" date="2018-08" db="EMBL/GenBank/DDBJ databases">
        <title>A genome reference for cultivated species of the human gut microbiota.</title>
        <authorList>
            <person name="Zou Y."/>
            <person name="Xue W."/>
            <person name="Luo G."/>
        </authorList>
    </citation>
    <scope>NUCLEOTIDE SEQUENCE [LARGE SCALE GENOMIC DNA]</scope>
    <source>
        <strain evidence="7 11">AF17-27</strain>
        <strain evidence="8 10">AM26-2LB</strain>
    </source>
</reference>
<reference evidence="4" key="4">
    <citation type="submission" date="2021-10" db="EMBL/GenBank/DDBJ databases">
        <title>Collection of gut derived symbiotic bacterial strains cultured from healthy donors.</title>
        <authorList>
            <person name="Lin H."/>
            <person name="Littmann E."/>
            <person name="Kohout C."/>
            <person name="Pamer E.G."/>
        </authorList>
    </citation>
    <scope>NUCLEOTIDE SEQUENCE</scope>
    <source>
        <strain evidence="4">DFI.7.28A</strain>
    </source>
</reference>
<dbReference type="Proteomes" id="UP000283765">
    <property type="component" value="Unassembled WGS sequence"/>
</dbReference>
<evidence type="ECO:0000313" key="3">
    <source>
        <dbReference type="EMBL" id="CUN28901.1"/>
    </source>
</evidence>
<dbReference type="CDD" id="cd01949">
    <property type="entry name" value="GGDEF"/>
    <property type="match status" value="1"/>
</dbReference>
<proteinExistence type="predicted"/>
<dbReference type="InterPro" id="IPR050469">
    <property type="entry name" value="Diguanylate_Cyclase"/>
</dbReference>
<dbReference type="Gene3D" id="3.30.70.270">
    <property type="match status" value="1"/>
</dbReference>
<evidence type="ECO:0000313" key="11">
    <source>
        <dbReference type="Proteomes" id="UP000283765"/>
    </source>
</evidence>
<dbReference type="Proteomes" id="UP000283501">
    <property type="component" value="Unassembled WGS sequence"/>
</dbReference>
<feature type="transmembrane region" description="Helical" evidence="1">
    <location>
        <begin position="94"/>
        <end position="110"/>
    </location>
</feature>
<evidence type="ECO:0000313" key="10">
    <source>
        <dbReference type="Proteomes" id="UP000283501"/>
    </source>
</evidence>
<dbReference type="EMBL" id="QRXR01000028">
    <property type="protein sequence ID" value="RGU20666.1"/>
    <property type="molecule type" value="Genomic_DNA"/>
</dbReference>
<dbReference type="PANTHER" id="PTHR45138">
    <property type="entry name" value="REGULATORY COMPONENTS OF SENSORY TRANSDUCTION SYSTEM"/>
    <property type="match status" value="1"/>
</dbReference>
<protein>
    <submittedName>
        <fullName evidence="3 6">Diguanylate cyclase</fullName>
        <ecNumber evidence="3">2.7.7.65</ecNumber>
    </submittedName>
    <submittedName>
        <fullName evidence="4">GGDEF domain-containing protein</fullName>
    </submittedName>
</protein>
<dbReference type="AlphaFoldDB" id="A0A173VNU1"/>
<evidence type="ECO:0000259" key="2">
    <source>
        <dbReference type="PROSITE" id="PS50887"/>
    </source>
</evidence>
<accession>A0A173VNU1</accession>
<dbReference type="GeneID" id="86988369"/>
<dbReference type="Proteomes" id="UP000479563">
    <property type="component" value="Unassembled WGS sequence"/>
</dbReference>
<keyword evidence="3" id="KW-0808">Transferase</keyword>
<dbReference type="Proteomes" id="UP001212823">
    <property type="component" value="Unassembled WGS sequence"/>
</dbReference>
<dbReference type="GO" id="GO:0052621">
    <property type="term" value="F:diguanylate cyclase activity"/>
    <property type="evidence" value="ECO:0007669"/>
    <property type="project" value="UniProtKB-EC"/>
</dbReference>
<dbReference type="OMA" id="WESNFSF"/>
<reference evidence="5" key="5">
    <citation type="submission" date="2023-01" db="EMBL/GenBank/DDBJ databases">
        <title>Human gut microbiome strain richness.</title>
        <authorList>
            <person name="Chen-Liaw A."/>
        </authorList>
    </citation>
    <scope>NUCLEOTIDE SEQUENCE</scope>
    <source>
        <strain evidence="5">1001283st1_D2_1001283B150209_150212</strain>
    </source>
</reference>
<dbReference type="InterPro" id="IPR000160">
    <property type="entry name" value="GGDEF_dom"/>
</dbReference>
<gene>
    <name evidence="3" type="primary">ydaM_3</name>
    <name evidence="8" type="ORF">DW703_14760</name>
    <name evidence="7" type="ORF">DWW89_13765</name>
    <name evidence="3" type="ORF">ERS852580_03332</name>
    <name evidence="6" type="ORF">GKE07_11870</name>
    <name evidence="4" type="ORF">LIZ82_08710</name>
    <name evidence="5" type="ORF">PNE45_12860</name>
</gene>
<dbReference type="Pfam" id="PF00990">
    <property type="entry name" value="GGDEF"/>
    <property type="match status" value="1"/>
</dbReference>
<sequence length="346" mass="39232">MSSNDSTAKEQSFLFNVNKIFLVIHLLMLFMFSSLGVDLMAGVSLISICFYFLAFSLTKSEKLSIYVYSVAVEILLYMILAVVCLGIQCNFQLFLIDAMFFLFSMDYVVLRKKKKNHVAILLCCVYAIALIILYMLDGFYAPLYKLDSVVIKSISIAMISGVVFLIITCMMCLLHFMSSEEGAMEKQAQFDALTELPNRFYMMAKLKNLFEAEKQGEYFLAMIDIDDFKKINDSFGHNVGDDALKMLARTIVNKARGVELSYCRWGGEEFLLLGKCVDGEVPKNFLDELRVEINSKSFWTSKGSGRMTVTIGAGKYKVGQDYKEWINFVDKQLYVGKCTGKNKVVC</sequence>
<dbReference type="InterPro" id="IPR043128">
    <property type="entry name" value="Rev_trsase/Diguanyl_cyclase"/>
</dbReference>
<dbReference type="EMBL" id="QSKY01000031">
    <property type="protein sequence ID" value="RHF00284.1"/>
    <property type="molecule type" value="Genomic_DNA"/>
</dbReference>
<dbReference type="SUPFAM" id="SSF55073">
    <property type="entry name" value="Nucleotide cyclase"/>
    <property type="match status" value="1"/>
</dbReference>
<keyword evidence="3" id="KW-0548">Nucleotidyltransferase</keyword>
<dbReference type="Proteomes" id="UP000095673">
    <property type="component" value="Unassembled WGS sequence"/>
</dbReference>
<feature type="transmembrane region" description="Helical" evidence="1">
    <location>
        <begin position="65"/>
        <end position="88"/>
    </location>
</feature>
<evidence type="ECO:0000313" key="8">
    <source>
        <dbReference type="EMBL" id="RHF00284.1"/>
    </source>
</evidence>
<keyword evidence="1" id="KW-1133">Transmembrane helix</keyword>
<feature type="domain" description="GGDEF" evidence="2">
    <location>
        <begin position="216"/>
        <end position="346"/>
    </location>
</feature>
<dbReference type="EMBL" id="WKQP01000020">
    <property type="protein sequence ID" value="MSC60886.1"/>
    <property type="molecule type" value="Genomic_DNA"/>
</dbReference>